<dbReference type="Gene3D" id="3.40.630.30">
    <property type="match status" value="2"/>
</dbReference>
<dbReference type="SUPFAM" id="SSF55729">
    <property type="entry name" value="Acyl-CoA N-acyltransferases (Nat)"/>
    <property type="match status" value="2"/>
</dbReference>
<dbReference type="Pfam" id="PF00566">
    <property type="entry name" value="RabGAP-TBC"/>
    <property type="match status" value="1"/>
</dbReference>
<dbReference type="Gene3D" id="1.10.472.80">
    <property type="entry name" value="Ypt/Rab-GAP domain of gyp1p, domain 3"/>
    <property type="match status" value="1"/>
</dbReference>
<accession>A0A914GUB3</accession>
<reference evidence="8" key="1">
    <citation type="submission" date="2022-11" db="UniProtKB">
        <authorList>
            <consortium name="WormBaseParasite"/>
        </authorList>
    </citation>
    <scope>IDENTIFICATION</scope>
</reference>
<dbReference type="WBParaSite" id="Gr19_v10_g11290.t2">
    <property type="protein sequence ID" value="Gr19_v10_g11290.t2"/>
    <property type="gene ID" value="Gr19_v10_g11290"/>
</dbReference>
<keyword evidence="2 3" id="KW-0175">Coiled coil</keyword>
<dbReference type="InterPro" id="IPR035969">
    <property type="entry name" value="Rab-GAP_TBC_sf"/>
</dbReference>
<dbReference type="FunFam" id="1.10.472.80:FF:000002">
    <property type="entry name" value="Ecotropic viral integration site 5"/>
    <property type="match status" value="1"/>
</dbReference>
<evidence type="ECO:0000313" key="7">
    <source>
        <dbReference type="Proteomes" id="UP000887572"/>
    </source>
</evidence>
<dbReference type="InterPro" id="IPR050302">
    <property type="entry name" value="Rab_GAP_TBC_domain"/>
</dbReference>
<feature type="coiled-coil region" evidence="3">
    <location>
        <begin position="788"/>
        <end position="896"/>
    </location>
</feature>
<feature type="domain" description="N-acetyltransferase" evidence="6">
    <location>
        <begin position="1203"/>
        <end position="1349"/>
    </location>
</feature>
<feature type="region of interest" description="Disordered" evidence="4">
    <location>
        <begin position="136"/>
        <end position="172"/>
    </location>
</feature>
<protein>
    <submittedName>
        <fullName evidence="8">Rab-GAP TBC domain-containing protein</fullName>
    </submittedName>
</protein>
<feature type="region of interest" description="Disordered" evidence="4">
    <location>
        <begin position="944"/>
        <end position="1025"/>
    </location>
</feature>
<dbReference type="PROSITE" id="PS50086">
    <property type="entry name" value="TBC_RABGAP"/>
    <property type="match status" value="1"/>
</dbReference>
<organism evidence="7 8">
    <name type="scientific">Globodera rostochiensis</name>
    <name type="common">Golden nematode worm</name>
    <name type="synonym">Heterodera rostochiensis</name>
    <dbReference type="NCBI Taxonomy" id="31243"/>
    <lineage>
        <taxon>Eukaryota</taxon>
        <taxon>Metazoa</taxon>
        <taxon>Ecdysozoa</taxon>
        <taxon>Nematoda</taxon>
        <taxon>Chromadorea</taxon>
        <taxon>Rhabditida</taxon>
        <taxon>Tylenchina</taxon>
        <taxon>Tylenchomorpha</taxon>
        <taxon>Tylenchoidea</taxon>
        <taxon>Heteroderidae</taxon>
        <taxon>Heteroderinae</taxon>
        <taxon>Globodera</taxon>
    </lineage>
</organism>
<dbReference type="Proteomes" id="UP000887572">
    <property type="component" value="Unplaced"/>
</dbReference>
<evidence type="ECO:0000313" key="8">
    <source>
        <dbReference type="WBParaSite" id="Gr19_v10_g11290.t2"/>
    </source>
</evidence>
<dbReference type="Gene3D" id="1.10.10.750">
    <property type="entry name" value="Ypt/Rab-GAP domain of gyp1p, domain 1"/>
    <property type="match status" value="1"/>
</dbReference>
<dbReference type="GO" id="GO:0005096">
    <property type="term" value="F:GTPase activator activity"/>
    <property type="evidence" value="ECO:0007669"/>
    <property type="project" value="UniProtKB-KW"/>
</dbReference>
<dbReference type="InterPro" id="IPR000195">
    <property type="entry name" value="Rab-GAP-TBC_dom"/>
</dbReference>
<feature type="region of interest" description="Disordered" evidence="4">
    <location>
        <begin position="686"/>
        <end position="733"/>
    </location>
</feature>
<feature type="domain" description="N-acetyltransferase" evidence="6">
    <location>
        <begin position="1045"/>
        <end position="1189"/>
    </location>
</feature>
<dbReference type="Gene3D" id="1.10.8.270">
    <property type="entry name" value="putative rabgap domain of human tbc1 domain family member 14 like domains"/>
    <property type="match status" value="1"/>
</dbReference>
<dbReference type="Pfam" id="PF00583">
    <property type="entry name" value="Acetyltransf_1"/>
    <property type="match status" value="2"/>
</dbReference>
<proteinExistence type="predicted"/>
<feature type="domain" description="Rab-GAP TBC" evidence="5">
    <location>
        <begin position="222"/>
        <end position="406"/>
    </location>
</feature>
<dbReference type="InterPro" id="IPR000182">
    <property type="entry name" value="GNAT_dom"/>
</dbReference>
<evidence type="ECO:0000259" key="5">
    <source>
        <dbReference type="PROSITE" id="PS50086"/>
    </source>
</evidence>
<dbReference type="PANTHER" id="PTHR47219:SF22">
    <property type="entry name" value="RAB-GAP TBC DOMAIN-CONTAINING PROTEIN"/>
    <property type="match status" value="1"/>
</dbReference>
<keyword evidence="7" id="KW-1185">Reference proteome</keyword>
<dbReference type="SUPFAM" id="SSF47923">
    <property type="entry name" value="Ypt/Rab-GAP domain of gyp1p"/>
    <property type="match status" value="2"/>
</dbReference>
<dbReference type="FunFam" id="1.10.8.270:FF:000001">
    <property type="entry name" value="TBC1 domain family member 1"/>
    <property type="match status" value="1"/>
</dbReference>
<evidence type="ECO:0000259" key="6">
    <source>
        <dbReference type="PROSITE" id="PS51186"/>
    </source>
</evidence>
<name>A0A914GUB3_GLORO</name>
<dbReference type="CDD" id="cd04301">
    <property type="entry name" value="NAT_SF"/>
    <property type="match status" value="1"/>
</dbReference>
<dbReference type="InterPro" id="IPR016181">
    <property type="entry name" value="Acyl_CoA_acyltransferase"/>
</dbReference>
<dbReference type="PANTHER" id="PTHR47219">
    <property type="entry name" value="RAB GTPASE-ACTIVATING PROTEIN 1-LIKE"/>
    <property type="match status" value="1"/>
</dbReference>
<evidence type="ECO:0000256" key="2">
    <source>
        <dbReference type="ARBA" id="ARBA00023054"/>
    </source>
</evidence>
<dbReference type="FunFam" id="1.10.10.750:FF:000003">
    <property type="entry name" value="GTPase activating protein (Evi5)"/>
    <property type="match status" value="1"/>
</dbReference>
<sequence>MLDRYATRLLGSSRRLGQRRLTDTETAAAILRLWCKTTTHKGRRHFHRIRLQLSLRNFRPACACPQIRQNTAECGPLTPLLPLLLTGRSTITKIVGISTHQNGHIPSSDPWTIDEELQSVDTPEDPEVASVLSKMEQLNRSNEADVRSVASKRSSDSHAGRSSSPKAPMDDVHSLARNNSLQPTIEDDENLDLWAVWGNLVKSWDTEMKRRPNCVKELVRRGIPQHFRTIAWQLLSGAHSTQIHDLYAEYIRQPSPYEKAIARDIPRTFPELEFFKDGGRGQQSLFNVIKAYSLHDREVGYCQGSAFIVGQLLLQMPEEEAFAVFLRLMETYRLRELYKPTMTELGLCMFQLEVIVQEQMPDLHMHFNNMGFDTSMYASSWFLTVFLTTVSLDLANRIMDWFLVDGIDAIFRIAISILQQSRIDLLQLDMEGMLKYFQREVRERFENDHELLFAIASKVHLNVKRMKRLEKEYMSKKTKEQEEAIELRRLRTENRLLRQRIDYLERESSALADRLVRGQVDLAQQADACLNISHELNTLRDINSEAHRRLEDAYETIRELSCKRAKDKIDQGAQIDDTSMIEHIHQLQQELIEAHTKKADLENIAREFRRRTQELESANKRLKECPPDGGIALIQEELIQVKMREAEASLSLKEMRQKLAEVEQQWTRFMNLRGITAVQLSASPSVSLDIAQSPPPSSMEEEPPQEPCQSPTPPSSNQQNTQQPQQNPSQSARARIAKLTATLMGAVGSNANINNSSAISESGGTAETLEGWSQRELEDNFIGLKIREADTVAELKEMRQKVMEMETQNHVCTNQLKRQDEEIRRLREERDTFVQMERELREELRDNERKLVVSQSEMKEKNVMQRLKYTEALQAVAELKQQIAQLESKNAEKAARAQIRGSSVYGLDNESLASSTRSVASLDGIQSLPSEEMAAFIAGIKSGKNRRKNEDEEEDEGAETETNEAEEDARADLCAEEGMTELSNGRGPVSRRAAARTPEESPDNNANNKSHRHNETSDSGLSLQGFLNTNHKHSIMGSIENKVEVSIRVASNDGNDAEVLRSLIQELANFQKMSDGPKLSANHLREHMKNGAANALIAAVTEGNETTDLYIRPMFRRRKAGSGFMSELMKISRDLSCDAMHWNVLSDNDSAICFYKSLGAQDLTFKRSDGLPELLCWRIESADYDKAIRSSKDTLPDIKMTVVMLNDVTEENAVQLIECWKSLDVFSPPFAAEKQFTKMLRDFRFGVVQAQNMTDDAVLGMALFHRCAFSTWTGPYITIDSIRVRPDHRRRGIGKKLSTEIVRIAMKHFCSRIGWTARADSEAKAFFNTMGAINLTEKEGWLLFQLIAS</sequence>
<evidence type="ECO:0000256" key="1">
    <source>
        <dbReference type="ARBA" id="ARBA00022468"/>
    </source>
</evidence>
<dbReference type="PROSITE" id="PS51186">
    <property type="entry name" value="GNAT"/>
    <property type="match status" value="2"/>
</dbReference>
<feature type="compositionally biased region" description="Low complexity" evidence="4">
    <location>
        <begin position="715"/>
        <end position="731"/>
    </location>
</feature>
<feature type="compositionally biased region" description="Acidic residues" evidence="4">
    <location>
        <begin position="951"/>
        <end position="967"/>
    </location>
</feature>
<dbReference type="GO" id="GO:0016747">
    <property type="term" value="F:acyltransferase activity, transferring groups other than amino-acyl groups"/>
    <property type="evidence" value="ECO:0007669"/>
    <property type="project" value="InterPro"/>
</dbReference>
<evidence type="ECO:0000256" key="4">
    <source>
        <dbReference type="SAM" id="MobiDB-lite"/>
    </source>
</evidence>
<dbReference type="GO" id="GO:0031267">
    <property type="term" value="F:small GTPase binding"/>
    <property type="evidence" value="ECO:0007669"/>
    <property type="project" value="TreeGrafter"/>
</dbReference>
<feature type="coiled-coil region" evidence="3">
    <location>
        <begin position="543"/>
        <end position="665"/>
    </location>
</feature>
<evidence type="ECO:0000256" key="3">
    <source>
        <dbReference type="SAM" id="Coils"/>
    </source>
</evidence>
<dbReference type="SMART" id="SM00164">
    <property type="entry name" value="TBC"/>
    <property type="match status" value="1"/>
</dbReference>
<keyword evidence="1" id="KW-0343">GTPase activation</keyword>